<sequence length="233" mass="23289">MPDATARLGLPYLAAAQAQKHVTHNAALRQLDALAQLSLESLTVSAPPAAPSDGQCWFVPAGASGAWAGQSGRIAAYEAGAWDFYPVRPGVCAYLAGEGRLRVFDGTAFVSPLAASAHRAAVEALVLEEDVLLSGAHVDTVQAIPARAIVLAVSTRTLAAVTGAASYDCGLAGEPAKFGGALGIAVGASNVGVIGPSAVYAPTPVRLTANGGAFSGGRVRVAAHLILCPGPAA</sequence>
<dbReference type="EMBL" id="SMAI01000001">
    <property type="protein sequence ID" value="TCT07614.1"/>
    <property type="molecule type" value="Genomic_DNA"/>
</dbReference>
<reference evidence="1 2" key="1">
    <citation type="submission" date="2019-03" db="EMBL/GenBank/DDBJ databases">
        <title>Genomic Encyclopedia of Type Strains, Phase IV (KMG-IV): sequencing the most valuable type-strain genomes for metagenomic binning, comparative biology and taxonomic classification.</title>
        <authorList>
            <person name="Goeker M."/>
        </authorList>
    </citation>
    <scope>NUCLEOTIDE SEQUENCE [LARGE SCALE GENOMIC DNA]</scope>
    <source>
        <strain evidence="1 2">DSM 9035</strain>
    </source>
</reference>
<comment type="caution">
    <text evidence="1">The sequence shown here is derived from an EMBL/GenBank/DDBJ whole genome shotgun (WGS) entry which is preliminary data.</text>
</comment>
<evidence type="ECO:0000313" key="1">
    <source>
        <dbReference type="EMBL" id="TCT07614.1"/>
    </source>
</evidence>
<dbReference type="AlphaFoldDB" id="A0A4R3M321"/>
<dbReference type="Proteomes" id="UP000294664">
    <property type="component" value="Unassembled WGS sequence"/>
</dbReference>
<dbReference type="Pfam" id="PF10983">
    <property type="entry name" value="DUF2793"/>
    <property type="match status" value="1"/>
</dbReference>
<name>A0A4R3M321_9HYPH</name>
<keyword evidence="2" id="KW-1185">Reference proteome</keyword>
<organism evidence="1 2">
    <name type="scientific">Aquabacter spiritensis</name>
    <dbReference type="NCBI Taxonomy" id="933073"/>
    <lineage>
        <taxon>Bacteria</taxon>
        <taxon>Pseudomonadati</taxon>
        <taxon>Pseudomonadota</taxon>
        <taxon>Alphaproteobacteria</taxon>
        <taxon>Hyphomicrobiales</taxon>
        <taxon>Xanthobacteraceae</taxon>
        <taxon>Aquabacter</taxon>
    </lineage>
</organism>
<dbReference type="InterPro" id="IPR021251">
    <property type="entry name" value="DUF2793"/>
</dbReference>
<dbReference type="OrthoDB" id="564699at2"/>
<protein>
    <submittedName>
        <fullName evidence="1">Uncharacterized protein DUF2793</fullName>
    </submittedName>
</protein>
<dbReference type="RefSeq" id="WP_132028564.1">
    <property type="nucleotide sequence ID" value="NZ_SMAI01000001.1"/>
</dbReference>
<gene>
    <name evidence="1" type="ORF">EDC64_101133</name>
</gene>
<proteinExistence type="predicted"/>
<evidence type="ECO:0000313" key="2">
    <source>
        <dbReference type="Proteomes" id="UP000294664"/>
    </source>
</evidence>
<accession>A0A4R3M321</accession>